<evidence type="ECO:0000313" key="1">
    <source>
        <dbReference type="EMBL" id="KAK3609342.1"/>
    </source>
</evidence>
<protein>
    <submittedName>
        <fullName evidence="1">Uncharacterized protein</fullName>
    </submittedName>
</protein>
<reference evidence="1" key="1">
    <citation type="journal article" date="2021" name="Genome Biol. Evol.">
        <title>A High-Quality Reference Genome for a Parasitic Bivalve with Doubly Uniparental Inheritance (Bivalvia: Unionida).</title>
        <authorList>
            <person name="Smith C.H."/>
        </authorList>
    </citation>
    <scope>NUCLEOTIDE SEQUENCE</scope>
    <source>
        <strain evidence="1">CHS0354</strain>
    </source>
</reference>
<dbReference type="AlphaFoldDB" id="A0AAE0TFC8"/>
<reference evidence="1" key="2">
    <citation type="journal article" date="2021" name="Genome Biol. Evol.">
        <title>Developing a high-quality reference genome for a parasitic bivalve with doubly uniparental inheritance (Bivalvia: Unionida).</title>
        <authorList>
            <person name="Smith C.H."/>
        </authorList>
    </citation>
    <scope>NUCLEOTIDE SEQUENCE</scope>
    <source>
        <strain evidence="1">CHS0354</strain>
        <tissue evidence="1">Mantle</tissue>
    </source>
</reference>
<evidence type="ECO:0000313" key="2">
    <source>
        <dbReference type="Proteomes" id="UP001195483"/>
    </source>
</evidence>
<keyword evidence="2" id="KW-1185">Reference proteome</keyword>
<gene>
    <name evidence="1" type="ORF">CHS0354_024884</name>
</gene>
<comment type="caution">
    <text evidence="1">The sequence shown here is derived from an EMBL/GenBank/DDBJ whole genome shotgun (WGS) entry which is preliminary data.</text>
</comment>
<organism evidence="1 2">
    <name type="scientific">Potamilus streckersoni</name>
    <dbReference type="NCBI Taxonomy" id="2493646"/>
    <lineage>
        <taxon>Eukaryota</taxon>
        <taxon>Metazoa</taxon>
        <taxon>Spiralia</taxon>
        <taxon>Lophotrochozoa</taxon>
        <taxon>Mollusca</taxon>
        <taxon>Bivalvia</taxon>
        <taxon>Autobranchia</taxon>
        <taxon>Heteroconchia</taxon>
        <taxon>Palaeoheterodonta</taxon>
        <taxon>Unionida</taxon>
        <taxon>Unionoidea</taxon>
        <taxon>Unionidae</taxon>
        <taxon>Ambleminae</taxon>
        <taxon>Lampsilini</taxon>
        <taxon>Potamilus</taxon>
    </lineage>
</organism>
<reference evidence="1" key="3">
    <citation type="submission" date="2023-05" db="EMBL/GenBank/DDBJ databases">
        <authorList>
            <person name="Smith C.H."/>
        </authorList>
    </citation>
    <scope>NUCLEOTIDE SEQUENCE</scope>
    <source>
        <strain evidence="1">CHS0354</strain>
        <tissue evidence="1">Mantle</tissue>
    </source>
</reference>
<dbReference type="EMBL" id="JAEAOA010001473">
    <property type="protein sequence ID" value="KAK3609342.1"/>
    <property type="molecule type" value="Genomic_DNA"/>
</dbReference>
<sequence length="152" mass="16490">MGTRDENCLTYLAGGDGAFGAPCLPGAGLGGVLYCCDPLLQEVSQGSTRKGSAQEPKRQSLMAKRLLGGTVSSPMGAIPSPVSPGQNLLRWGIFFFVDHENLQVLLKTIPFGEKVMEIKKVRSVVTLTSSTLLENMEIVANYERYLNNIKKR</sequence>
<proteinExistence type="predicted"/>
<name>A0AAE0TFC8_9BIVA</name>
<accession>A0AAE0TFC8</accession>
<dbReference type="Proteomes" id="UP001195483">
    <property type="component" value="Unassembled WGS sequence"/>
</dbReference>